<comment type="caution">
    <text evidence="2">The sequence shown here is derived from an EMBL/GenBank/DDBJ whole genome shotgun (WGS) entry which is preliminary data.</text>
</comment>
<evidence type="ECO:0000313" key="2">
    <source>
        <dbReference type="EMBL" id="POW13007.1"/>
    </source>
</evidence>
<feature type="compositionally biased region" description="Polar residues" evidence="1">
    <location>
        <begin position="733"/>
        <end position="743"/>
    </location>
</feature>
<proteinExistence type="predicted"/>
<feature type="compositionally biased region" description="Polar residues" evidence="1">
    <location>
        <begin position="339"/>
        <end position="360"/>
    </location>
</feature>
<evidence type="ECO:0000313" key="3">
    <source>
        <dbReference type="Proteomes" id="UP000239156"/>
    </source>
</evidence>
<feature type="compositionally biased region" description="Polar residues" evidence="1">
    <location>
        <begin position="947"/>
        <end position="960"/>
    </location>
</feature>
<feature type="region of interest" description="Disordered" evidence="1">
    <location>
        <begin position="332"/>
        <end position="361"/>
    </location>
</feature>
<feature type="region of interest" description="Disordered" evidence="1">
    <location>
        <begin position="181"/>
        <end position="200"/>
    </location>
</feature>
<feature type="compositionally biased region" description="Basic and acidic residues" evidence="1">
    <location>
        <begin position="785"/>
        <end position="797"/>
    </location>
</feature>
<feature type="compositionally biased region" description="Basic and acidic residues" evidence="1">
    <location>
        <begin position="747"/>
        <end position="756"/>
    </location>
</feature>
<gene>
    <name evidence="2" type="ORF">PSTT_04053</name>
</gene>
<feature type="compositionally biased region" description="Polar residues" evidence="1">
    <location>
        <begin position="1023"/>
        <end position="1047"/>
    </location>
</feature>
<evidence type="ECO:0000256" key="1">
    <source>
        <dbReference type="SAM" id="MobiDB-lite"/>
    </source>
</evidence>
<feature type="compositionally biased region" description="Polar residues" evidence="1">
    <location>
        <begin position="924"/>
        <end position="933"/>
    </location>
</feature>
<accession>A0A2S4VU67</accession>
<feature type="region of interest" description="Disordered" evidence="1">
    <location>
        <begin position="212"/>
        <end position="250"/>
    </location>
</feature>
<feature type="compositionally biased region" description="Low complexity" evidence="1">
    <location>
        <begin position="757"/>
        <end position="775"/>
    </location>
</feature>
<dbReference type="AlphaFoldDB" id="A0A2S4VU67"/>
<organism evidence="2 3">
    <name type="scientific">Puccinia striiformis</name>
    <dbReference type="NCBI Taxonomy" id="27350"/>
    <lineage>
        <taxon>Eukaryota</taxon>
        <taxon>Fungi</taxon>
        <taxon>Dikarya</taxon>
        <taxon>Basidiomycota</taxon>
        <taxon>Pucciniomycotina</taxon>
        <taxon>Pucciniomycetes</taxon>
        <taxon>Pucciniales</taxon>
        <taxon>Pucciniaceae</taxon>
        <taxon>Puccinia</taxon>
    </lineage>
</organism>
<sequence>MIQYNARILRRQRKHTNHKMRFAYVAGALAIGATVSEARAVIASPSKKERAPTQRVEVVRFATPSRISKRTQLDQEDWNLTSDADLLNKDSINPALYQAGNTATGSLNPTVSAISASGNPHQSLAPTVQDAGSQADALLWTIEKKVPREPLALGDIQYTIKPVLSAKNRAKQPAVVHMAPISDTPDNFLSSEAPDSRQQPNPIILNQVDLNGSLAPSTSERPGPAPSDPIRSTMPQIQPSIPSGTRRINTPSQENTTIIEKNVLPPNDTLAFANTYLNSLKPSQEQLSSQAGAGRTVGPSDSDRNTLPPNNLPSNATNAIYNSTMPNTIYNLTMPEDPLSSSPDSASGTGRTVAPSQGNFSSLTNTPSIPIIISTSVVGNLTNTTIPQALSLSAVGVGRTFTPTQGNFSSSSNSSSVPNIIPATVVSNLTNATLPQALISSSSGVGSGLANLTVPQDSASGTGRTVTPLPANFTSPSNTSSLPNFIPASVAGNSTNTTIPQALLSSALGIGRTVTSSAGNLTSVGNSFALSSVIPFSHYSVTQQIRTSSEGRGGTSYLFLLCFVGFDRERLSNPIQLACNADLTSSSLPAITPTPYAFVQPKLAVTGLCWPGTPAALILHMVGIQKPASSQKSLVKARTGTSVPTEPASGARSPTIAKSFHYPFHPLVKNLVNNFFIPPKRKMRFACATAGVLAIATVSQAAPSPWGDHESTDRIEAVHFVSVGTISRRSTITNEDWNPTLSPQDHLPLKSDDHTSDSSPYGSGSGSDNPDNSNDSQEDSGSAGRVHEYSEKDDSTERLTLPISTQISSPLGIVADQSILPIHPTKNPISTGILLRAIADYRRAMLGENSPVPKAQPKQAPQHIIQALNQFQTRPLRQTIHELNPNRSLEDAIDETAGFRTARQSHNNTSSANSTDETVMPFGNLSSLSNNIPIPTDNGDDSIDGSHPSSPEQSSPATSRATTLAFANISSLSNNLPVNTSNDIDNSHGPESSSRHNSINRSAFTNGTSSDRSTSHSQQSSTYNGTSSGDDSTFNNSAPGSNRADNN</sequence>
<feature type="region of interest" description="Disordered" evidence="1">
    <location>
        <begin position="733"/>
        <end position="803"/>
    </location>
</feature>
<feature type="region of interest" description="Disordered" evidence="1">
    <location>
        <begin position="901"/>
        <end position="960"/>
    </location>
</feature>
<reference evidence="2" key="1">
    <citation type="submission" date="2017-12" db="EMBL/GenBank/DDBJ databases">
        <title>Gene loss provides genomic basis for host adaptation in cereal stripe rust fungi.</title>
        <authorList>
            <person name="Xia C."/>
        </authorList>
    </citation>
    <scope>NUCLEOTIDE SEQUENCE [LARGE SCALE GENOMIC DNA]</scope>
    <source>
        <strain evidence="2">93-210</strain>
    </source>
</reference>
<name>A0A2S4VU67_9BASI</name>
<dbReference type="VEuPathDB" id="FungiDB:PSHT_01879"/>
<dbReference type="VEuPathDB" id="FungiDB:PSTT_04053"/>
<feature type="region of interest" description="Disordered" evidence="1">
    <location>
        <begin position="283"/>
        <end position="318"/>
    </location>
</feature>
<feature type="compositionally biased region" description="Polar residues" evidence="1">
    <location>
        <begin position="233"/>
        <end position="250"/>
    </location>
</feature>
<protein>
    <submittedName>
        <fullName evidence="2">Uncharacterized protein</fullName>
    </submittedName>
</protein>
<feature type="compositionally biased region" description="Polar residues" evidence="1">
    <location>
        <begin position="902"/>
        <end position="917"/>
    </location>
</feature>
<dbReference type="EMBL" id="PKSL01000027">
    <property type="protein sequence ID" value="POW13007.1"/>
    <property type="molecule type" value="Genomic_DNA"/>
</dbReference>
<feature type="compositionally biased region" description="Polar residues" evidence="1">
    <location>
        <begin position="973"/>
        <end position="1007"/>
    </location>
</feature>
<dbReference type="Proteomes" id="UP000239156">
    <property type="component" value="Unassembled WGS sequence"/>
</dbReference>
<keyword evidence="3" id="KW-1185">Reference proteome</keyword>
<feature type="compositionally biased region" description="Low complexity" evidence="1">
    <location>
        <begin position="1008"/>
        <end position="1022"/>
    </location>
</feature>
<feature type="region of interest" description="Disordered" evidence="1">
    <location>
        <begin position="973"/>
        <end position="1047"/>
    </location>
</feature>
<feature type="compositionally biased region" description="Polar residues" evidence="1">
    <location>
        <begin position="305"/>
        <end position="318"/>
    </location>
</feature>